<sequence length="93" mass="10625">MTTVTVYLDYSGTYGTTGAVYDGIWTFQWERGAEILSWLMDKPHNIVTYAFKEQLGGARPCGYEPLPRAARRPSRLRRTARSFSSCKTLNPMR</sequence>
<dbReference type="EMBL" id="BOOH01000038">
    <property type="protein sequence ID" value="GIH78286.1"/>
    <property type="molecule type" value="Genomic_DNA"/>
</dbReference>
<accession>A0A8J3W7Y5</accession>
<gene>
    <name evidence="1" type="ORF">Plo01_47150</name>
</gene>
<organism evidence="1 2">
    <name type="scientific">Planobispora longispora</name>
    <dbReference type="NCBI Taxonomy" id="28887"/>
    <lineage>
        <taxon>Bacteria</taxon>
        <taxon>Bacillati</taxon>
        <taxon>Actinomycetota</taxon>
        <taxon>Actinomycetes</taxon>
        <taxon>Streptosporangiales</taxon>
        <taxon>Streptosporangiaceae</taxon>
        <taxon>Planobispora</taxon>
    </lineage>
</organism>
<dbReference type="AlphaFoldDB" id="A0A8J3W7Y5"/>
<reference evidence="1 2" key="1">
    <citation type="submission" date="2021-01" db="EMBL/GenBank/DDBJ databases">
        <title>Whole genome shotgun sequence of Planobispora longispora NBRC 13918.</title>
        <authorList>
            <person name="Komaki H."/>
            <person name="Tamura T."/>
        </authorList>
    </citation>
    <scope>NUCLEOTIDE SEQUENCE [LARGE SCALE GENOMIC DNA]</scope>
    <source>
        <strain evidence="1 2">NBRC 13918</strain>
    </source>
</reference>
<proteinExistence type="predicted"/>
<evidence type="ECO:0000313" key="1">
    <source>
        <dbReference type="EMBL" id="GIH78286.1"/>
    </source>
</evidence>
<dbReference type="Proteomes" id="UP000616724">
    <property type="component" value="Unassembled WGS sequence"/>
</dbReference>
<comment type="caution">
    <text evidence="1">The sequence shown here is derived from an EMBL/GenBank/DDBJ whole genome shotgun (WGS) entry which is preliminary data.</text>
</comment>
<evidence type="ECO:0000313" key="2">
    <source>
        <dbReference type="Proteomes" id="UP000616724"/>
    </source>
</evidence>
<keyword evidence="2" id="KW-1185">Reference proteome</keyword>
<name>A0A8J3W7Y5_9ACTN</name>
<protein>
    <submittedName>
        <fullName evidence="1">Uncharacterized protein</fullName>
    </submittedName>
</protein>